<dbReference type="InterPro" id="IPR037923">
    <property type="entry name" value="HTH-like"/>
</dbReference>
<dbReference type="EMBL" id="CP023777">
    <property type="protein sequence ID" value="ATL49415.1"/>
    <property type="molecule type" value="Genomic_DNA"/>
</dbReference>
<dbReference type="InterPro" id="IPR018062">
    <property type="entry name" value="HTH_AraC-typ_CS"/>
</dbReference>
<evidence type="ECO:0000259" key="4">
    <source>
        <dbReference type="PROSITE" id="PS01124"/>
    </source>
</evidence>
<evidence type="ECO:0000313" key="6">
    <source>
        <dbReference type="Proteomes" id="UP000220133"/>
    </source>
</evidence>
<accession>A0A291QZQ9</accession>
<dbReference type="PROSITE" id="PS01124">
    <property type="entry name" value="HTH_ARAC_FAMILY_2"/>
    <property type="match status" value="1"/>
</dbReference>
<dbReference type="SUPFAM" id="SSF46689">
    <property type="entry name" value="Homeodomain-like"/>
    <property type="match status" value="1"/>
</dbReference>
<protein>
    <recommendedName>
        <fullName evidence="4">HTH araC/xylS-type domain-containing protein</fullName>
    </recommendedName>
</protein>
<dbReference type="InterPro" id="IPR009057">
    <property type="entry name" value="Homeodomain-like_sf"/>
</dbReference>
<dbReference type="PANTHER" id="PTHR43280">
    <property type="entry name" value="ARAC-FAMILY TRANSCRIPTIONAL REGULATOR"/>
    <property type="match status" value="1"/>
</dbReference>
<dbReference type="PROSITE" id="PS00041">
    <property type="entry name" value="HTH_ARAC_FAMILY_1"/>
    <property type="match status" value="1"/>
</dbReference>
<dbReference type="Proteomes" id="UP000220133">
    <property type="component" value="Chromosome"/>
</dbReference>
<evidence type="ECO:0000313" key="5">
    <source>
        <dbReference type="EMBL" id="ATL49415.1"/>
    </source>
</evidence>
<dbReference type="SUPFAM" id="SSF51215">
    <property type="entry name" value="Regulatory protein AraC"/>
    <property type="match status" value="1"/>
</dbReference>
<feature type="domain" description="HTH araC/xylS-type" evidence="4">
    <location>
        <begin position="194"/>
        <end position="292"/>
    </location>
</feature>
<evidence type="ECO:0000256" key="3">
    <source>
        <dbReference type="ARBA" id="ARBA00023163"/>
    </source>
</evidence>
<proteinExistence type="predicted"/>
<name>A0A291QZQ9_9BACT</name>
<dbReference type="Gene3D" id="2.60.120.10">
    <property type="entry name" value="Jelly Rolls"/>
    <property type="match status" value="1"/>
</dbReference>
<dbReference type="InterPro" id="IPR018060">
    <property type="entry name" value="HTH_AraC"/>
</dbReference>
<dbReference type="RefSeq" id="WP_098195782.1">
    <property type="nucleotide sequence ID" value="NZ_CP023777.1"/>
</dbReference>
<dbReference type="KEGG" id="cbae:COR50_20780"/>
<reference evidence="5 6" key="1">
    <citation type="submission" date="2017-10" db="EMBL/GenBank/DDBJ databases">
        <title>Paenichitinophaga pekingensis gen. nov., sp. nov., isolated from activated sludge.</title>
        <authorList>
            <person name="Jin D."/>
            <person name="Kong X."/>
            <person name="Deng Y."/>
            <person name="Bai Z."/>
        </authorList>
    </citation>
    <scope>NUCLEOTIDE SEQUENCE [LARGE SCALE GENOMIC DNA]</scope>
    <source>
        <strain evidence="5 6">13</strain>
    </source>
</reference>
<dbReference type="SMART" id="SM00342">
    <property type="entry name" value="HTH_ARAC"/>
    <property type="match status" value="1"/>
</dbReference>
<dbReference type="OrthoDB" id="2585681at2"/>
<dbReference type="AlphaFoldDB" id="A0A291QZQ9"/>
<evidence type="ECO:0000256" key="1">
    <source>
        <dbReference type="ARBA" id="ARBA00023015"/>
    </source>
</evidence>
<dbReference type="InterPro" id="IPR014710">
    <property type="entry name" value="RmlC-like_jellyroll"/>
</dbReference>
<dbReference type="PANTHER" id="PTHR43280:SF32">
    <property type="entry name" value="TRANSCRIPTIONAL REGULATORY PROTEIN"/>
    <property type="match status" value="1"/>
</dbReference>
<dbReference type="Pfam" id="PF12833">
    <property type="entry name" value="HTH_18"/>
    <property type="match status" value="1"/>
</dbReference>
<dbReference type="GO" id="GO:0003700">
    <property type="term" value="F:DNA-binding transcription factor activity"/>
    <property type="evidence" value="ECO:0007669"/>
    <property type="project" value="InterPro"/>
</dbReference>
<keyword evidence="6" id="KW-1185">Reference proteome</keyword>
<keyword evidence="2" id="KW-0238">DNA-binding</keyword>
<keyword evidence="3" id="KW-0804">Transcription</keyword>
<dbReference type="InterPro" id="IPR020449">
    <property type="entry name" value="Tscrpt_reg_AraC-type_HTH"/>
</dbReference>
<dbReference type="Gene3D" id="1.10.10.60">
    <property type="entry name" value="Homeodomain-like"/>
    <property type="match status" value="1"/>
</dbReference>
<keyword evidence="1" id="KW-0805">Transcription regulation</keyword>
<sequence>MEVLNTADIPVYSLKDCTAGSEFVIKHLKYTVDSEYSVEPPHRHDGFSIGLMLKGSSTLFLDFEKFVVNAPAVLLITPEQVHKHELITDSEFISLYFTSDFLLAESEGMISCWECVFNNNLIHLSPSHVQELLSYTDIMMREVKENKPRKSIIIRNILSAFITACGRISAEDAIDIKGNGKDWNNDTSQLNIFRQFKLLVDRNYKELAQVSDYADMLHVTPGHLNDMVKTVTGNNAKHIIDTKRVTEAKRLLYWRQHSVKEIAFQLNFDDDAYFNRYFKRHTGITPASFQRTIREKYN</sequence>
<dbReference type="InterPro" id="IPR003313">
    <property type="entry name" value="AraC-bd"/>
</dbReference>
<gene>
    <name evidence="5" type="ORF">COR50_20780</name>
</gene>
<evidence type="ECO:0000256" key="2">
    <source>
        <dbReference type="ARBA" id="ARBA00023125"/>
    </source>
</evidence>
<organism evidence="5 6">
    <name type="scientific">Chitinophaga caeni</name>
    <dbReference type="NCBI Taxonomy" id="2029983"/>
    <lineage>
        <taxon>Bacteria</taxon>
        <taxon>Pseudomonadati</taxon>
        <taxon>Bacteroidota</taxon>
        <taxon>Chitinophagia</taxon>
        <taxon>Chitinophagales</taxon>
        <taxon>Chitinophagaceae</taxon>
        <taxon>Chitinophaga</taxon>
    </lineage>
</organism>
<dbReference type="GO" id="GO:0043565">
    <property type="term" value="F:sequence-specific DNA binding"/>
    <property type="evidence" value="ECO:0007669"/>
    <property type="project" value="InterPro"/>
</dbReference>
<dbReference type="Pfam" id="PF02311">
    <property type="entry name" value="AraC_binding"/>
    <property type="match status" value="1"/>
</dbReference>
<dbReference type="PRINTS" id="PR00032">
    <property type="entry name" value="HTHARAC"/>
</dbReference>